<feature type="domain" description="Isochorismatase-like" evidence="8">
    <location>
        <begin position="8"/>
        <end position="190"/>
    </location>
</feature>
<evidence type="ECO:0000313" key="9">
    <source>
        <dbReference type="EMBL" id="SFD48716.1"/>
    </source>
</evidence>
<reference evidence="9 10" key="1">
    <citation type="submission" date="2016-10" db="EMBL/GenBank/DDBJ databases">
        <authorList>
            <person name="de Groot N.N."/>
        </authorList>
    </citation>
    <scope>NUCLEOTIDE SEQUENCE [LARGE SCALE GENOMIC DNA]</scope>
    <source>
        <strain evidence="9 10">HL3</strain>
    </source>
</reference>
<sequence>MEPVPAATALVIVDVQNDFLPGGALGVPDGDRVIPPLNRCAAAFAAAGRPVFATRDWHPPDHCSFREQDGPWPPHCIAGTEGAAFAPGLTLPTTAMIIGKGGRPEADAYSGFDGTDLAQRLRDNGCDDLIVGGLATDYCVRATALDGLREGFEVTVLTDAVGAVDVQPGDGERALTEMANAGCTLTTSQEICPP</sequence>
<dbReference type="SUPFAM" id="SSF52499">
    <property type="entry name" value="Isochorismatase-like hydrolases"/>
    <property type="match status" value="1"/>
</dbReference>
<evidence type="ECO:0000256" key="7">
    <source>
        <dbReference type="ARBA" id="ARBA00043224"/>
    </source>
</evidence>
<dbReference type="GO" id="GO:0008936">
    <property type="term" value="F:nicotinamidase activity"/>
    <property type="evidence" value="ECO:0007669"/>
    <property type="project" value="UniProtKB-EC"/>
</dbReference>
<comment type="pathway">
    <text evidence="5">Cofactor biosynthesis; nicotinate biosynthesis; nicotinate from nicotinamide: step 1/1.</text>
</comment>
<dbReference type="GO" id="GO:0046872">
    <property type="term" value="F:metal ion binding"/>
    <property type="evidence" value="ECO:0007669"/>
    <property type="project" value="UniProtKB-KW"/>
</dbReference>
<dbReference type="PANTHER" id="PTHR11080:SF2">
    <property type="entry name" value="LD05707P"/>
    <property type="match status" value="1"/>
</dbReference>
<dbReference type="EMBL" id="FOMJ01000005">
    <property type="protein sequence ID" value="SFD48716.1"/>
    <property type="molecule type" value="Genomic_DNA"/>
</dbReference>
<evidence type="ECO:0000256" key="1">
    <source>
        <dbReference type="ARBA" id="ARBA00006336"/>
    </source>
</evidence>
<dbReference type="EC" id="3.5.1.19" evidence="6"/>
<keyword evidence="10" id="KW-1185">Reference proteome</keyword>
<dbReference type="Proteomes" id="UP000198611">
    <property type="component" value="Unassembled WGS sequence"/>
</dbReference>
<evidence type="ECO:0000256" key="6">
    <source>
        <dbReference type="ARBA" id="ARBA00039017"/>
    </source>
</evidence>
<evidence type="ECO:0000259" key="8">
    <source>
        <dbReference type="Pfam" id="PF00857"/>
    </source>
</evidence>
<organism evidence="9 10">
    <name type="scientific">Thiohalospira halophila DSM 15071</name>
    <dbReference type="NCBI Taxonomy" id="1123397"/>
    <lineage>
        <taxon>Bacteria</taxon>
        <taxon>Pseudomonadati</taxon>
        <taxon>Pseudomonadota</taxon>
        <taxon>Gammaproteobacteria</taxon>
        <taxon>Thiohalospirales</taxon>
        <taxon>Thiohalospiraceae</taxon>
        <taxon>Thiohalospira</taxon>
    </lineage>
</organism>
<evidence type="ECO:0000256" key="5">
    <source>
        <dbReference type="ARBA" id="ARBA00037900"/>
    </source>
</evidence>
<proteinExistence type="inferred from homology"/>
<dbReference type="GO" id="GO:0019363">
    <property type="term" value="P:pyridine nucleotide biosynthetic process"/>
    <property type="evidence" value="ECO:0007669"/>
    <property type="project" value="UniProtKB-KW"/>
</dbReference>
<dbReference type="InterPro" id="IPR036380">
    <property type="entry name" value="Isochorismatase-like_sf"/>
</dbReference>
<dbReference type="STRING" id="1123397.SAMN05660831_01763"/>
<evidence type="ECO:0000256" key="3">
    <source>
        <dbReference type="ARBA" id="ARBA00022723"/>
    </source>
</evidence>
<dbReference type="OrthoDB" id="9791276at2"/>
<dbReference type="InterPro" id="IPR000868">
    <property type="entry name" value="Isochorismatase-like_dom"/>
</dbReference>
<dbReference type="AlphaFoldDB" id="A0A1I1SQJ7"/>
<evidence type="ECO:0000256" key="4">
    <source>
        <dbReference type="ARBA" id="ARBA00022801"/>
    </source>
</evidence>
<keyword evidence="3" id="KW-0479">Metal-binding</keyword>
<comment type="similarity">
    <text evidence="1">Belongs to the isochorismatase family.</text>
</comment>
<dbReference type="PANTHER" id="PTHR11080">
    <property type="entry name" value="PYRAZINAMIDASE/NICOTINAMIDASE"/>
    <property type="match status" value="1"/>
</dbReference>
<protein>
    <recommendedName>
        <fullName evidence="6">nicotinamidase</fullName>
        <ecNumber evidence="6">3.5.1.19</ecNumber>
    </recommendedName>
    <alternativeName>
        <fullName evidence="7">Nicotinamide deamidase</fullName>
    </alternativeName>
</protein>
<evidence type="ECO:0000256" key="2">
    <source>
        <dbReference type="ARBA" id="ARBA00022642"/>
    </source>
</evidence>
<dbReference type="CDD" id="cd01011">
    <property type="entry name" value="nicotinamidase"/>
    <property type="match status" value="1"/>
</dbReference>
<keyword evidence="4" id="KW-0378">Hydrolase</keyword>
<dbReference type="Gene3D" id="3.40.50.850">
    <property type="entry name" value="Isochorismatase-like"/>
    <property type="match status" value="1"/>
</dbReference>
<keyword evidence="2" id="KW-0662">Pyridine nucleotide biosynthesis</keyword>
<name>A0A1I1SQJ7_9GAMM</name>
<evidence type="ECO:0000313" key="10">
    <source>
        <dbReference type="Proteomes" id="UP000198611"/>
    </source>
</evidence>
<dbReference type="InterPro" id="IPR052347">
    <property type="entry name" value="Isochorismatase_Nicotinamidase"/>
</dbReference>
<dbReference type="Pfam" id="PF00857">
    <property type="entry name" value="Isochorismatase"/>
    <property type="match status" value="1"/>
</dbReference>
<dbReference type="RefSeq" id="WP_093428400.1">
    <property type="nucleotide sequence ID" value="NZ_FOMJ01000005.1"/>
</dbReference>
<accession>A0A1I1SQJ7</accession>
<gene>
    <name evidence="9" type="ORF">SAMN05660831_01763</name>
</gene>